<accession>A0AAV1YLQ8</accession>
<keyword evidence="3" id="KW-1185">Reference proteome</keyword>
<comment type="caution">
    <text evidence="2">The sequence shown here is derived from an EMBL/GenBank/DDBJ whole genome shotgun (WGS) entry which is preliminary data.</text>
</comment>
<reference evidence="2 3" key="1">
    <citation type="submission" date="2024-03" db="EMBL/GenBank/DDBJ databases">
        <authorList>
            <person name="Martinez-Hernandez J."/>
        </authorList>
    </citation>
    <scope>NUCLEOTIDE SEQUENCE [LARGE SCALE GENOMIC DNA]</scope>
</reference>
<feature type="compositionally biased region" description="Polar residues" evidence="1">
    <location>
        <begin position="21"/>
        <end position="33"/>
    </location>
</feature>
<organism evidence="2 3">
    <name type="scientific">Lupinus luteus</name>
    <name type="common">European yellow lupine</name>
    <dbReference type="NCBI Taxonomy" id="3873"/>
    <lineage>
        <taxon>Eukaryota</taxon>
        <taxon>Viridiplantae</taxon>
        <taxon>Streptophyta</taxon>
        <taxon>Embryophyta</taxon>
        <taxon>Tracheophyta</taxon>
        <taxon>Spermatophyta</taxon>
        <taxon>Magnoliopsida</taxon>
        <taxon>eudicotyledons</taxon>
        <taxon>Gunneridae</taxon>
        <taxon>Pentapetalae</taxon>
        <taxon>rosids</taxon>
        <taxon>fabids</taxon>
        <taxon>Fabales</taxon>
        <taxon>Fabaceae</taxon>
        <taxon>Papilionoideae</taxon>
        <taxon>50 kb inversion clade</taxon>
        <taxon>genistoids sensu lato</taxon>
        <taxon>core genistoids</taxon>
        <taxon>Genisteae</taxon>
        <taxon>Lupinus</taxon>
    </lineage>
</organism>
<dbReference type="PANTHER" id="PTHR33871">
    <property type="entry name" value="OS05G0503100 PROTEIN-RELATED"/>
    <property type="match status" value="1"/>
</dbReference>
<evidence type="ECO:0000256" key="1">
    <source>
        <dbReference type="SAM" id="MobiDB-lite"/>
    </source>
</evidence>
<protein>
    <recommendedName>
        <fullName evidence="4">Serine/arginine repetitive matrix protein 1-like</fullName>
    </recommendedName>
</protein>
<feature type="region of interest" description="Disordered" evidence="1">
    <location>
        <begin position="1"/>
        <end position="71"/>
    </location>
</feature>
<evidence type="ECO:0000313" key="3">
    <source>
        <dbReference type="Proteomes" id="UP001497480"/>
    </source>
</evidence>
<dbReference type="PANTHER" id="PTHR33871:SF22">
    <property type="match status" value="1"/>
</dbReference>
<sequence>MGCCLSKRNPQNQNPHHHNSLKTQQPHLKSNPTHVLDPPQQPPFEEESVKEVLSETPISKPHQVPILTPETKTQMLLVQNPAKDSETKDPNPIIKAEEEVSELVSQISEACSISESFSTANTGITTEKREEDEATSERSNRERIATTTHKWNRSPSNASSRKGPYAANGNVAVGRGGRPKSPAKRSEPSPEKKVHSGPRPVRSREYGPVSNRKINAGVRRDSGEGSGRRSRSPSCNRKGDGTTKVGAEGGRKQETAAKDVVEKEKSDGEEKNEVVTPEESLENPHVSMEILITNILILSVDSNLKLTAYLLDEIFSNSRVNPSLES</sequence>
<gene>
    <name evidence="2" type="ORF">LLUT_LOCUS34940</name>
</gene>
<evidence type="ECO:0000313" key="2">
    <source>
        <dbReference type="EMBL" id="CAL0333880.1"/>
    </source>
</evidence>
<dbReference type="Proteomes" id="UP001497480">
    <property type="component" value="Unassembled WGS sequence"/>
</dbReference>
<feature type="compositionally biased region" description="Basic and acidic residues" evidence="1">
    <location>
        <begin position="218"/>
        <end position="227"/>
    </location>
</feature>
<dbReference type="EMBL" id="CAXHTB010000025">
    <property type="protein sequence ID" value="CAL0333880.1"/>
    <property type="molecule type" value="Genomic_DNA"/>
</dbReference>
<evidence type="ECO:0008006" key="4">
    <source>
        <dbReference type="Google" id="ProtNLM"/>
    </source>
</evidence>
<proteinExistence type="predicted"/>
<feature type="compositionally biased region" description="Basic and acidic residues" evidence="1">
    <location>
        <begin position="184"/>
        <end position="194"/>
    </location>
</feature>
<feature type="region of interest" description="Disordered" evidence="1">
    <location>
        <begin position="113"/>
        <end position="280"/>
    </location>
</feature>
<feature type="compositionally biased region" description="Basic and acidic residues" evidence="1">
    <location>
        <begin position="126"/>
        <end position="144"/>
    </location>
</feature>
<feature type="compositionally biased region" description="Polar residues" evidence="1">
    <location>
        <begin position="145"/>
        <end position="160"/>
    </location>
</feature>
<feature type="compositionally biased region" description="Polar residues" evidence="1">
    <location>
        <begin position="113"/>
        <end position="125"/>
    </location>
</feature>
<dbReference type="AlphaFoldDB" id="A0AAV1YLQ8"/>
<feature type="compositionally biased region" description="Basic and acidic residues" evidence="1">
    <location>
        <begin position="249"/>
        <end position="273"/>
    </location>
</feature>
<name>A0AAV1YLQ8_LUPLU</name>